<dbReference type="OrthoDB" id="9806524at2"/>
<dbReference type="AlphaFoldDB" id="A0A429YV67"/>
<evidence type="ECO:0000313" key="1">
    <source>
        <dbReference type="EMBL" id="RST85341.1"/>
    </source>
</evidence>
<comment type="caution">
    <text evidence="1">The sequence shown here is derived from an EMBL/GenBank/DDBJ whole genome shotgun (WGS) entry which is preliminary data.</text>
</comment>
<dbReference type="EMBL" id="RWKW01000056">
    <property type="protein sequence ID" value="RST85341.1"/>
    <property type="molecule type" value="Genomic_DNA"/>
</dbReference>
<dbReference type="InterPro" id="IPR010836">
    <property type="entry name" value="SapC"/>
</dbReference>
<sequence length="244" mass="26743">MKNPLFYKKIVPLDNVKHRDLRLTRKGNVFPFARGANLIPAVIDEFGAAMAHLPIAFLPGAKQPAAVFLIGLEPGSNLFLESDDSWVGRYVPAYLRRYPFIVGDVPGGEALLCLDEGDEGISTSEGERLFNDAGEAEPAVIQARDLCANYKRSADRTDEFCATLQKLGLFESVTLNAQTPDRGNTVVHGLFTVDEAAFDRLAPEDVTMLHEKRFLKPIVQHMASMGAVTKLADRNAERLKASAA</sequence>
<dbReference type="Pfam" id="PF07277">
    <property type="entry name" value="SapC"/>
    <property type="match status" value="1"/>
</dbReference>
<reference evidence="1 2" key="1">
    <citation type="submission" date="2018-12" db="EMBL/GenBank/DDBJ databases">
        <title>Mesorhizobium carbonis sp. nov., isolated from coal mine water.</title>
        <authorList>
            <person name="Xin W."/>
            <person name="Xu Z."/>
            <person name="Xiang F."/>
            <person name="Zhang J."/>
            <person name="Xi L."/>
            <person name="Liu J."/>
        </authorList>
    </citation>
    <scope>NUCLEOTIDE SEQUENCE [LARGE SCALE GENOMIC DNA]</scope>
    <source>
        <strain evidence="1 2">B2.3</strain>
    </source>
</reference>
<keyword evidence="2" id="KW-1185">Reference proteome</keyword>
<gene>
    <name evidence="1" type="ORF">EJC49_15765</name>
</gene>
<accession>A0A429YV67</accession>
<dbReference type="RefSeq" id="WP_126700897.1">
    <property type="nucleotide sequence ID" value="NZ_RWKW01000056.1"/>
</dbReference>
<protein>
    <submittedName>
        <fullName evidence="1">SapC family protein</fullName>
    </submittedName>
</protein>
<dbReference type="Proteomes" id="UP000278398">
    <property type="component" value="Unassembled WGS sequence"/>
</dbReference>
<evidence type="ECO:0000313" key="2">
    <source>
        <dbReference type="Proteomes" id="UP000278398"/>
    </source>
</evidence>
<name>A0A429YV67_9HYPH</name>
<proteinExistence type="predicted"/>
<organism evidence="1 2">
    <name type="scientific">Aquibium carbonis</name>
    <dbReference type="NCBI Taxonomy" id="2495581"/>
    <lineage>
        <taxon>Bacteria</taxon>
        <taxon>Pseudomonadati</taxon>
        <taxon>Pseudomonadota</taxon>
        <taxon>Alphaproteobacteria</taxon>
        <taxon>Hyphomicrobiales</taxon>
        <taxon>Phyllobacteriaceae</taxon>
        <taxon>Aquibium</taxon>
    </lineage>
</organism>